<dbReference type="RefSeq" id="XP_025357936.1">
    <property type="nucleotide sequence ID" value="XM_025496298.1"/>
</dbReference>
<feature type="transmembrane region" description="Helical" evidence="6">
    <location>
        <begin position="139"/>
        <end position="162"/>
    </location>
</feature>
<dbReference type="Proteomes" id="UP000245771">
    <property type="component" value="Unassembled WGS sequence"/>
</dbReference>
<dbReference type="InterPro" id="IPR018823">
    <property type="entry name" value="ArAE_2_N"/>
</dbReference>
<dbReference type="PANTHER" id="PTHR37994">
    <property type="entry name" value="ARAE_2_N DOMAIN-CONTAINING PROTEIN-RELATED"/>
    <property type="match status" value="1"/>
</dbReference>
<dbReference type="EMBL" id="KZ819602">
    <property type="protein sequence ID" value="PWN37634.1"/>
    <property type="molecule type" value="Genomic_DNA"/>
</dbReference>
<feature type="transmembrane region" description="Helical" evidence="6">
    <location>
        <begin position="96"/>
        <end position="119"/>
    </location>
</feature>
<reference evidence="10 11" key="1">
    <citation type="journal article" date="2018" name="Mol. Biol. Evol.">
        <title>Broad Genomic Sampling Reveals a Smut Pathogenic Ancestry of the Fungal Clade Ustilaginomycotina.</title>
        <authorList>
            <person name="Kijpornyongpan T."/>
            <person name="Mondo S.J."/>
            <person name="Barry K."/>
            <person name="Sandor L."/>
            <person name="Lee J."/>
            <person name="Lipzen A."/>
            <person name="Pangilinan J."/>
            <person name="LaButti K."/>
            <person name="Hainaut M."/>
            <person name="Henrissat B."/>
            <person name="Grigoriev I.V."/>
            <person name="Spatafora J.W."/>
            <person name="Aime M.C."/>
        </authorList>
    </citation>
    <scope>NUCLEOTIDE SEQUENCE [LARGE SCALE GENOMIC DNA]</scope>
    <source>
        <strain evidence="10 11">MCA 3882</strain>
    </source>
</reference>
<proteinExistence type="predicted"/>
<feature type="domain" description="Putative ER transporter 6TM N-terminal" evidence="8">
    <location>
        <begin position="38"/>
        <end position="329"/>
    </location>
</feature>
<feature type="transmembrane region" description="Helical" evidence="6">
    <location>
        <begin position="699"/>
        <end position="717"/>
    </location>
</feature>
<dbReference type="InParanoid" id="A0A316VK75"/>
<feature type="transmembrane region" description="Helical" evidence="6">
    <location>
        <begin position="806"/>
        <end position="824"/>
    </location>
</feature>
<evidence type="ECO:0000259" key="8">
    <source>
        <dbReference type="Pfam" id="PF10337"/>
    </source>
</evidence>
<evidence type="ECO:0000256" key="4">
    <source>
        <dbReference type="ARBA" id="ARBA00023136"/>
    </source>
</evidence>
<evidence type="ECO:0000259" key="7">
    <source>
        <dbReference type="Pfam" id="PF10334"/>
    </source>
</evidence>
<dbReference type="OrthoDB" id="2274698at2759"/>
<evidence type="ECO:0000256" key="2">
    <source>
        <dbReference type="ARBA" id="ARBA00022692"/>
    </source>
</evidence>
<feature type="transmembrane region" description="Helical" evidence="6">
    <location>
        <begin position="203"/>
        <end position="222"/>
    </location>
</feature>
<dbReference type="AlphaFoldDB" id="A0A316VK75"/>
<sequence length="1108" mass="123981">MNENQQNINSTKNKSIGTKLQSIKLPGFIAWIPPVVKDWSKLKPVLRSALAAWICMVFMLIDPVEKMLGNASFLILIGIFIQPAELPVVAVIEREFFTLLLTSTCWAYANLAILFAHLARKRRLSPAETDIRLVFTGEYIETAPSAICTAFLAVGVALTLYLKVKFGPSPFIFATILGCICLDIVLVYAPLYPYPQYILGRTIMVPLAVKAGIVILVSLVFFPKSVNSAFVERLLNVLRPLEGSSEQLRQEMKNSALDPTFNFELYKDKVLAAEAGLLPLQGQARLLLRELSFSLASGEDLQTLVLSARRLLAPADGIAFYFSLVYSDVRGMDIKNHPRMPQFITPGQTRPSTPIQTRPTTPIQSKPGTPFDSRPSTPQLEESAMSKDAIDNTSSHDSSYRGGGVGSTRPRHRFPSKLSAGLIHPTPQRHSFELRKRLHELTHPHHHKHAPIEVGLWESIRYTAFESQFHGRENDHISEMCMRILAEASEDLLVQQGKVYADIRNWLQKLNGERTSMLVKLCTFRSTKLNSTLLQNKDGSPRLISDTIAELEAEIEKFKKRKQRIIEPFRASVDANVEGDKLPHRYLFQSLTFCHFQVVYSQRLIEFLRKLENIEKRRKAFHFWFPKPPSLFRVDAWSTHEAHGEGEHDEDPDEVPGMISSLGQTKARDPDAMDSDSRLQELGIKLSSYLHTIHKGNSLFMIKVAVTTVLVALPSILRSSAGWAYKNKAIWVIIMSQLCAARHRGEVLFGFFSRVIATFLGAIGGLIIWYIASGSGVANPFALAVVTAIAFPIVMMGRIHFPGPPITPIITCVTVALIVGYSWMDSHNPTPGSPGIGWEIGWRRFIEVIIGAAAAYIMSILPPTSSMRTYFRLSHATIIRETGGLFCENIYLAATPGQHDTKDVLDKLLAVRSKIRRLSVLKGSISFEWSLRGKWPIHRYEHLERIELRILRLLTHAITIYESLGPAYSRALLKRTRFLDPTFLADCIAVLSMCTTSLSTGQPLPQIAPVLIDRYMCKPMGFKIRSHEVTDTPDETLDDIMESLPATVTFETLLDEKYQTFAVGASVAFGITVHLDRLCVAVKSLVGETYAVPADLQTYHPFSSAVKH</sequence>
<feature type="compositionally biased region" description="Low complexity" evidence="5">
    <location>
        <begin position="349"/>
        <end position="365"/>
    </location>
</feature>
<evidence type="ECO:0000256" key="5">
    <source>
        <dbReference type="SAM" id="MobiDB-lite"/>
    </source>
</evidence>
<feature type="transmembrane region" description="Helical" evidence="6">
    <location>
        <begin position="844"/>
        <end position="862"/>
    </location>
</feature>
<feature type="region of interest" description="Disordered" evidence="5">
    <location>
        <begin position="642"/>
        <end position="674"/>
    </location>
</feature>
<dbReference type="GeneID" id="37018079"/>
<evidence type="ECO:0000313" key="10">
    <source>
        <dbReference type="EMBL" id="PWN37634.1"/>
    </source>
</evidence>
<evidence type="ECO:0008006" key="12">
    <source>
        <dbReference type="Google" id="ProtNLM"/>
    </source>
</evidence>
<protein>
    <recommendedName>
        <fullName evidence="12">ER transporter 6TM N-terminal domain-containing protein</fullName>
    </recommendedName>
</protein>
<comment type="subcellular location">
    <subcellularLocation>
        <location evidence="1">Membrane</location>
        <topology evidence="1">Multi-pass membrane protein</topology>
    </subcellularLocation>
</comment>
<feature type="domain" description="Integral membrane bound transporter" evidence="9">
    <location>
        <begin position="727"/>
        <end position="857"/>
    </location>
</feature>
<keyword evidence="4 6" id="KW-0472">Membrane</keyword>
<evidence type="ECO:0000313" key="11">
    <source>
        <dbReference type="Proteomes" id="UP000245771"/>
    </source>
</evidence>
<feature type="region of interest" description="Disordered" evidence="5">
    <location>
        <begin position="337"/>
        <end position="424"/>
    </location>
</feature>
<feature type="transmembrane region" description="Helical" evidence="6">
    <location>
        <begin position="171"/>
        <end position="191"/>
    </location>
</feature>
<keyword evidence="11" id="KW-1185">Reference proteome</keyword>
<evidence type="ECO:0000259" key="9">
    <source>
        <dbReference type="Pfam" id="PF13515"/>
    </source>
</evidence>
<evidence type="ECO:0000256" key="3">
    <source>
        <dbReference type="ARBA" id="ARBA00022989"/>
    </source>
</evidence>
<dbReference type="GO" id="GO:0016020">
    <property type="term" value="C:membrane"/>
    <property type="evidence" value="ECO:0007669"/>
    <property type="project" value="UniProtKB-SubCell"/>
</dbReference>
<name>A0A316VK75_9BASI</name>
<dbReference type="STRING" id="1280837.A0A316VK75"/>
<dbReference type="Pfam" id="PF10337">
    <property type="entry name" value="ArAE_2_N"/>
    <property type="match status" value="1"/>
</dbReference>
<keyword evidence="3 6" id="KW-1133">Transmembrane helix</keyword>
<dbReference type="InterPro" id="IPR049453">
    <property type="entry name" value="Memb_transporter_dom"/>
</dbReference>
<feature type="transmembrane region" description="Helical" evidence="6">
    <location>
        <begin position="67"/>
        <end position="84"/>
    </location>
</feature>
<feature type="domain" description="DUF2421" evidence="7">
    <location>
        <begin position="862"/>
        <end position="1090"/>
    </location>
</feature>
<evidence type="ECO:0000256" key="1">
    <source>
        <dbReference type="ARBA" id="ARBA00004141"/>
    </source>
</evidence>
<dbReference type="Pfam" id="PF13515">
    <property type="entry name" value="FUSC_2"/>
    <property type="match status" value="1"/>
</dbReference>
<evidence type="ECO:0000256" key="6">
    <source>
        <dbReference type="SAM" id="Phobius"/>
    </source>
</evidence>
<dbReference type="Pfam" id="PF10334">
    <property type="entry name" value="BRE4"/>
    <property type="match status" value="1"/>
</dbReference>
<feature type="transmembrane region" description="Helical" evidence="6">
    <location>
        <begin position="777"/>
        <end position="794"/>
    </location>
</feature>
<dbReference type="InterPro" id="IPR018820">
    <property type="entry name" value="BRE4-related_DUF2421"/>
</dbReference>
<organism evidence="10 11">
    <name type="scientific">Meira miltonrushii</name>
    <dbReference type="NCBI Taxonomy" id="1280837"/>
    <lineage>
        <taxon>Eukaryota</taxon>
        <taxon>Fungi</taxon>
        <taxon>Dikarya</taxon>
        <taxon>Basidiomycota</taxon>
        <taxon>Ustilaginomycotina</taxon>
        <taxon>Exobasidiomycetes</taxon>
        <taxon>Exobasidiales</taxon>
        <taxon>Brachybasidiaceae</taxon>
        <taxon>Meira</taxon>
    </lineage>
</organism>
<dbReference type="PANTHER" id="PTHR37994:SF1">
    <property type="entry name" value="ER TRANSPORTER 6TM N-TERMINAL DOMAIN-CONTAINING PROTEIN"/>
    <property type="match status" value="1"/>
</dbReference>
<gene>
    <name evidence="10" type="ORF">FA14DRAFT_118501</name>
</gene>
<accession>A0A316VK75</accession>
<keyword evidence="2 6" id="KW-0812">Transmembrane</keyword>
<feature type="transmembrane region" description="Helical" evidence="6">
    <location>
        <begin position="747"/>
        <end position="771"/>
    </location>
</feature>